<reference evidence="2 3" key="1">
    <citation type="submission" date="2016-11" db="EMBL/GenBank/DDBJ databases">
        <authorList>
            <person name="Jaros S."/>
            <person name="Januszkiewicz K."/>
            <person name="Wedrychowicz H."/>
        </authorList>
    </citation>
    <scope>NUCLEOTIDE SEQUENCE [LARGE SCALE GENOMIC DNA]</scope>
    <source>
        <strain evidence="2 3">DSM 21425</strain>
    </source>
</reference>
<dbReference type="SUPFAM" id="SSF56300">
    <property type="entry name" value="Metallo-dependent phosphatases"/>
    <property type="match status" value="1"/>
</dbReference>
<dbReference type="InterPro" id="IPR004843">
    <property type="entry name" value="Calcineurin-like_PHP"/>
</dbReference>
<accession>A0A1M6FA17</accession>
<organism evidence="2 3">
    <name type="scientific">Mesonia phycicola</name>
    <dbReference type="NCBI Taxonomy" id="579105"/>
    <lineage>
        <taxon>Bacteria</taxon>
        <taxon>Pseudomonadati</taxon>
        <taxon>Bacteroidota</taxon>
        <taxon>Flavobacteriia</taxon>
        <taxon>Flavobacteriales</taxon>
        <taxon>Flavobacteriaceae</taxon>
        <taxon>Mesonia</taxon>
    </lineage>
</organism>
<dbReference type="Pfam" id="PF00149">
    <property type="entry name" value="Metallophos"/>
    <property type="match status" value="1"/>
</dbReference>
<sequence>MIAFFILHQVTSQEVNKGKIAFLADIHFQDLYGNLEDSEYKGVLNSTNNRTTLLRTMASQLQSTRIFNENYFAFLATLNDIVERNIKVVALPGDYSDDGQPLHVRGLRKILEYYAKEHDIQFFITTGNHDPAGPFLKDSGKKDFLGEQGKKQPLYSEESMYVSKPAIEHPVVVTKDIAKMGYVEIMETLKDFGFYPQKSFLYWETPFSNYTPQTYQYKKALKASNIENRTYPLKNNLKIPDASYLVEPVDGLWLLAIDGNSYIPESNGNFSGAGLGYNNSIKYKQHLFSWFSKVAKMAKKLNKTLIAFSHYPAIDFNEDASPRIEEFFGGKKWQLKRVPEEKIAEKIAEAGIKIHVAGHMHINDTGKRDYGNGNFLVNIQTPSLAAYIPGYKTLSITDNEVEVETIVIDEVPRFKELFSLYEMEYNYLKKTNQPLWDSTILQSKSYHEFTEFHLENLVKNRFYSDWNPDFFEFLSNLTGKELLMLSENQQEEDIINFFATKEGLAESDLKNLNQYENWTGIDMILDFYKIRNADQLAFRDIPQQRLEEYKAILNAFQKNTFFKNTKHAYAHQLQLFMNIFKSFIHGVPANHFQINLKSGEVTNLEKASSPEGF</sequence>
<dbReference type="EMBL" id="FQYY01000006">
    <property type="protein sequence ID" value="SHI94511.1"/>
    <property type="molecule type" value="Genomic_DNA"/>
</dbReference>
<dbReference type="InterPro" id="IPR029052">
    <property type="entry name" value="Metallo-depent_PP-like"/>
</dbReference>
<evidence type="ECO:0000259" key="1">
    <source>
        <dbReference type="Pfam" id="PF00149"/>
    </source>
</evidence>
<keyword evidence="3" id="KW-1185">Reference proteome</keyword>
<evidence type="ECO:0000313" key="3">
    <source>
        <dbReference type="Proteomes" id="UP000184225"/>
    </source>
</evidence>
<gene>
    <name evidence="2" type="ORF">SAMN04488096_10624</name>
</gene>
<dbReference type="Gene3D" id="3.60.21.10">
    <property type="match status" value="2"/>
</dbReference>
<proteinExistence type="predicted"/>
<dbReference type="GO" id="GO:0016787">
    <property type="term" value="F:hydrolase activity"/>
    <property type="evidence" value="ECO:0007669"/>
    <property type="project" value="InterPro"/>
</dbReference>
<protein>
    <recommendedName>
        <fullName evidence="1">Calcineurin-like phosphoesterase domain-containing protein</fullName>
    </recommendedName>
</protein>
<dbReference type="STRING" id="579105.SAMN04488096_10624"/>
<name>A0A1M6FA17_9FLAO</name>
<dbReference type="AlphaFoldDB" id="A0A1M6FA17"/>
<feature type="domain" description="Calcineurin-like phosphoesterase" evidence="1">
    <location>
        <begin position="19"/>
        <end position="361"/>
    </location>
</feature>
<evidence type="ECO:0000313" key="2">
    <source>
        <dbReference type="EMBL" id="SHI94511.1"/>
    </source>
</evidence>
<dbReference type="Proteomes" id="UP000184225">
    <property type="component" value="Unassembled WGS sequence"/>
</dbReference>